<dbReference type="SUPFAM" id="SSF58104">
    <property type="entry name" value="Methyl-accepting chemotaxis protein (MCP) signaling domain"/>
    <property type="match status" value="1"/>
</dbReference>
<dbReference type="InterPro" id="IPR003660">
    <property type="entry name" value="HAMP_dom"/>
</dbReference>
<dbReference type="InterPro" id="IPR004089">
    <property type="entry name" value="MCPsignal_dom"/>
</dbReference>
<evidence type="ECO:0000256" key="2">
    <source>
        <dbReference type="ARBA" id="ARBA00029447"/>
    </source>
</evidence>
<dbReference type="SMART" id="SM00283">
    <property type="entry name" value="MA"/>
    <property type="match status" value="1"/>
</dbReference>
<evidence type="ECO:0000256" key="3">
    <source>
        <dbReference type="SAM" id="Coils"/>
    </source>
</evidence>
<dbReference type="AlphaFoldDB" id="A0A3B0T750"/>
<evidence type="ECO:0000259" key="7">
    <source>
        <dbReference type="PROSITE" id="PS50885"/>
    </source>
</evidence>
<feature type="transmembrane region" description="Helical" evidence="5">
    <location>
        <begin position="201"/>
        <end position="223"/>
    </location>
</feature>
<comment type="similarity">
    <text evidence="2">Belongs to the methyl-accepting chemotaxis (MCP) protein family.</text>
</comment>
<dbReference type="Pfam" id="PF18947">
    <property type="entry name" value="HAMP_2"/>
    <property type="match status" value="1"/>
</dbReference>
<keyword evidence="1" id="KW-0488">Methylation</keyword>
<dbReference type="SUPFAM" id="SSF158472">
    <property type="entry name" value="HAMP domain-like"/>
    <property type="match status" value="1"/>
</dbReference>
<dbReference type="GO" id="GO:0004888">
    <property type="term" value="F:transmembrane signaling receptor activity"/>
    <property type="evidence" value="ECO:0007669"/>
    <property type="project" value="TreeGrafter"/>
</dbReference>
<feature type="compositionally biased region" description="Low complexity" evidence="4">
    <location>
        <begin position="653"/>
        <end position="663"/>
    </location>
</feature>
<dbReference type="Pfam" id="PF00015">
    <property type="entry name" value="MCPsignal"/>
    <property type="match status" value="1"/>
</dbReference>
<keyword evidence="5" id="KW-0472">Membrane</keyword>
<feature type="region of interest" description="Disordered" evidence="4">
    <location>
        <begin position="646"/>
        <end position="666"/>
    </location>
</feature>
<dbReference type="PANTHER" id="PTHR43531:SF14">
    <property type="entry name" value="METHYL-ACCEPTING CHEMOTAXIS PROTEIN I-RELATED"/>
    <property type="match status" value="1"/>
</dbReference>
<evidence type="ECO:0000313" key="8">
    <source>
        <dbReference type="EMBL" id="VAW14225.1"/>
    </source>
</evidence>
<dbReference type="PANTHER" id="PTHR43531">
    <property type="entry name" value="PROTEIN ICFG"/>
    <property type="match status" value="1"/>
</dbReference>
<keyword evidence="5" id="KW-1133">Transmembrane helix</keyword>
<dbReference type="Pfam" id="PF17201">
    <property type="entry name" value="Cache_3-Cache_2"/>
    <property type="match status" value="1"/>
</dbReference>
<evidence type="ECO:0000256" key="1">
    <source>
        <dbReference type="ARBA" id="ARBA00022481"/>
    </source>
</evidence>
<feature type="domain" description="HAMP" evidence="7">
    <location>
        <begin position="225"/>
        <end position="278"/>
    </location>
</feature>
<organism evidence="8">
    <name type="scientific">hydrothermal vent metagenome</name>
    <dbReference type="NCBI Taxonomy" id="652676"/>
    <lineage>
        <taxon>unclassified sequences</taxon>
        <taxon>metagenomes</taxon>
        <taxon>ecological metagenomes</taxon>
    </lineage>
</organism>
<feature type="coiled-coil region" evidence="3">
    <location>
        <begin position="276"/>
        <end position="304"/>
    </location>
</feature>
<dbReference type="EMBL" id="UOEO01000005">
    <property type="protein sequence ID" value="VAW14225.1"/>
    <property type="molecule type" value="Genomic_DNA"/>
</dbReference>
<protein>
    <submittedName>
        <fullName evidence="8">Methyl-accepting chemotaxis protein I (Serine chemoreceptor protein)</fullName>
    </submittedName>
</protein>
<dbReference type="PROSITE" id="PS50885">
    <property type="entry name" value="HAMP"/>
    <property type="match status" value="2"/>
</dbReference>
<feature type="domain" description="Methyl-accepting transducer" evidence="6">
    <location>
        <begin position="399"/>
        <end position="628"/>
    </location>
</feature>
<keyword evidence="8" id="KW-0675">Receptor</keyword>
<evidence type="ECO:0000256" key="4">
    <source>
        <dbReference type="SAM" id="MobiDB-lite"/>
    </source>
</evidence>
<proteinExistence type="inferred from homology"/>
<dbReference type="InterPro" id="IPR029151">
    <property type="entry name" value="Sensor-like_sf"/>
</dbReference>
<accession>A0A3B0T750</accession>
<evidence type="ECO:0000256" key="5">
    <source>
        <dbReference type="SAM" id="Phobius"/>
    </source>
</evidence>
<dbReference type="GO" id="GO:0006935">
    <property type="term" value="P:chemotaxis"/>
    <property type="evidence" value="ECO:0007669"/>
    <property type="project" value="TreeGrafter"/>
</dbReference>
<keyword evidence="5" id="KW-0812">Transmembrane</keyword>
<dbReference type="Pfam" id="PF00672">
    <property type="entry name" value="HAMP"/>
    <property type="match status" value="1"/>
</dbReference>
<reference evidence="8" key="1">
    <citation type="submission" date="2018-06" db="EMBL/GenBank/DDBJ databases">
        <authorList>
            <person name="Zhirakovskaya E."/>
        </authorList>
    </citation>
    <scope>NUCLEOTIDE SEQUENCE</scope>
</reference>
<gene>
    <name evidence="8" type="ORF">MNBD_ALPHA12-40</name>
</gene>
<dbReference type="PROSITE" id="PS50111">
    <property type="entry name" value="CHEMOTAXIS_TRANSDUC_2"/>
    <property type="match status" value="1"/>
</dbReference>
<dbReference type="SUPFAM" id="SSF103190">
    <property type="entry name" value="Sensory domain-like"/>
    <property type="match status" value="1"/>
</dbReference>
<dbReference type="GO" id="GO:0007165">
    <property type="term" value="P:signal transduction"/>
    <property type="evidence" value="ECO:0007669"/>
    <property type="project" value="InterPro"/>
</dbReference>
<dbReference type="FunFam" id="1.10.287.950:FF:000001">
    <property type="entry name" value="Methyl-accepting chemotaxis sensory transducer"/>
    <property type="match status" value="1"/>
</dbReference>
<dbReference type="GO" id="GO:0005886">
    <property type="term" value="C:plasma membrane"/>
    <property type="evidence" value="ECO:0007669"/>
    <property type="project" value="TreeGrafter"/>
</dbReference>
<dbReference type="Gene3D" id="6.10.340.10">
    <property type="match status" value="1"/>
</dbReference>
<feature type="transmembrane region" description="Helical" evidence="5">
    <location>
        <begin position="17"/>
        <end position="40"/>
    </location>
</feature>
<dbReference type="InterPro" id="IPR051310">
    <property type="entry name" value="MCP_chemotaxis"/>
</dbReference>
<evidence type="ECO:0000259" key="6">
    <source>
        <dbReference type="PROSITE" id="PS50111"/>
    </source>
</evidence>
<dbReference type="SMART" id="SM00304">
    <property type="entry name" value="HAMP"/>
    <property type="match status" value="2"/>
</dbReference>
<dbReference type="Gene3D" id="1.10.287.950">
    <property type="entry name" value="Methyl-accepting chemotaxis protein"/>
    <property type="match status" value="1"/>
</dbReference>
<dbReference type="InterPro" id="IPR033462">
    <property type="entry name" value="Cache_3-Cache_2"/>
</dbReference>
<name>A0A3B0T750_9ZZZZ</name>
<feature type="domain" description="HAMP" evidence="7">
    <location>
        <begin position="342"/>
        <end position="394"/>
    </location>
</feature>
<keyword evidence="3" id="KW-0175">Coiled coil</keyword>
<sequence length="694" mass="75255">MRNLFSFTSKIKTSTSILIMAVGSLAIAIVAIAFAVNYNLNKGTADIVRENQHANLRVAATIFQKAMPGTKLEWNEGDDVTSIETWRIPNFRNNNLIDQITQVTGETATIFAWKEETKDFWRVTTNIVDANGKRAIGTPLGKDNPAYQSMLNGETFVGQANISNVPYYAIYQPVKNPDGAIIGVLFVGMEKAKFLAVQQQTLNMLMLVSAIVFSVVGLLMFFISRALIKPIPRLAKIMEQVKENPQDTTVPYTDYGNEIGDMARAVEQFRLNGIKISDLTEEEKAASERRNAERAQMMKELQDEFGRVVGAAISGNFANRVEARFADDELNQLAGQVNNLVETVERGLGETGEVLSALAEADLSQRIDGEYEGSFADLKNNTNAVAEKLSDIVGRLRETSQALKMATGEILTGANDLSERTTKQAATIEETSATMEQLSTMVLENAKKAEQVSDNAQEVSVAAGQSGAVMEQATEAMEKITSSSSKISNIIGMIDDIAFQTNLLALNASVEAARAGEAGKGFAVVAVEVRRLAQSAASASSEVKALIEQSATEVAQGTKLVSSASEKLAAMMEGAKDNTTIMHEVATASREQASSIEEVNTAVRQMDEMTQHNAALVEETNAAIEQTNNQVNELDQVVDVFKLDDHKSRPQRSRAPARPNNPSGIKGLQAKVKNAAKSYLNAGNTAIDSDWSQF</sequence>